<dbReference type="Gene3D" id="2.40.37.10">
    <property type="entry name" value="Lyase, Ornithine Decarboxylase, Chain A, domain 1"/>
    <property type="match status" value="1"/>
</dbReference>
<protein>
    <recommendedName>
        <fullName evidence="4">Alanine racemase</fullName>
        <ecNumber evidence="4">5.1.1.1</ecNumber>
    </recommendedName>
</protein>
<keyword evidence="2 4" id="KW-0663">Pyridoxal phosphate</keyword>
<feature type="binding site" evidence="4">
    <location>
        <position position="136"/>
    </location>
    <ligand>
        <name>substrate</name>
    </ligand>
</feature>
<evidence type="ECO:0000256" key="2">
    <source>
        <dbReference type="ARBA" id="ARBA00022898"/>
    </source>
</evidence>
<dbReference type="InterPro" id="IPR020622">
    <property type="entry name" value="Ala_racemase_pyridoxalP-BS"/>
</dbReference>
<dbReference type="RefSeq" id="WP_307344541.1">
    <property type="nucleotide sequence ID" value="NZ_JAUSUD010000021.1"/>
</dbReference>
<dbReference type="Pfam" id="PF01168">
    <property type="entry name" value="Ala_racemase_N"/>
    <property type="match status" value="1"/>
</dbReference>
<comment type="caution">
    <text evidence="6">The sequence shown here is derived from an EMBL/GenBank/DDBJ whole genome shotgun (WGS) entry which is preliminary data.</text>
</comment>
<feature type="binding site" evidence="4">
    <location>
        <position position="312"/>
    </location>
    <ligand>
        <name>substrate</name>
    </ligand>
</feature>
<dbReference type="Gene3D" id="3.20.20.10">
    <property type="entry name" value="Alanine racemase"/>
    <property type="match status" value="1"/>
</dbReference>
<organism evidence="6 7">
    <name type="scientific">Metabacillus malikii</name>
    <dbReference type="NCBI Taxonomy" id="1504265"/>
    <lineage>
        <taxon>Bacteria</taxon>
        <taxon>Bacillati</taxon>
        <taxon>Bacillota</taxon>
        <taxon>Bacilli</taxon>
        <taxon>Bacillales</taxon>
        <taxon>Bacillaceae</taxon>
        <taxon>Metabacillus</taxon>
    </lineage>
</organism>
<evidence type="ECO:0000313" key="6">
    <source>
        <dbReference type="EMBL" id="MDQ0232500.1"/>
    </source>
</evidence>
<dbReference type="InterPro" id="IPR009006">
    <property type="entry name" value="Ala_racemase/Decarboxylase_C"/>
</dbReference>
<feature type="active site" description="Proton acceptor; specific for D-alanine" evidence="4">
    <location>
        <position position="40"/>
    </location>
</feature>
<evidence type="ECO:0000256" key="4">
    <source>
        <dbReference type="HAMAP-Rule" id="MF_01201"/>
    </source>
</evidence>
<dbReference type="PROSITE" id="PS00395">
    <property type="entry name" value="ALANINE_RACEMASE"/>
    <property type="match status" value="1"/>
</dbReference>
<dbReference type="EC" id="5.1.1.1" evidence="4"/>
<dbReference type="PANTHER" id="PTHR30511:SF0">
    <property type="entry name" value="ALANINE RACEMASE, CATABOLIC-RELATED"/>
    <property type="match status" value="1"/>
</dbReference>
<comment type="pathway">
    <text evidence="4">Amino-acid biosynthesis; D-alanine biosynthesis; D-alanine from L-alanine: step 1/1.</text>
</comment>
<feature type="active site" description="Proton acceptor; specific for L-alanine" evidence="4">
    <location>
        <position position="265"/>
    </location>
</feature>
<name>A0ABT9ZKJ4_9BACI</name>
<dbReference type="PANTHER" id="PTHR30511">
    <property type="entry name" value="ALANINE RACEMASE"/>
    <property type="match status" value="1"/>
</dbReference>
<comment type="function">
    <text evidence="4">Catalyzes the interconversion of L-alanine and D-alanine. May also act on other amino acids.</text>
</comment>
<accession>A0ABT9ZKJ4</accession>
<comment type="catalytic activity">
    <reaction evidence="4">
        <text>L-alanine = D-alanine</text>
        <dbReference type="Rhea" id="RHEA:20249"/>
        <dbReference type="ChEBI" id="CHEBI:57416"/>
        <dbReference type="ChEBI" id="CHEBI:57972"/>
        <dbReference type="EC" id="5.1.1.1"/>
    </reaction>
</comment>
<sequence length="382" mass="42751">MEYEIYRDTWVEVNLDAIEYNVKMMKQHIGNEVKIIAVVKANAYGHGAFQVANAALDAGATMLAVAFLDEAIALRNNGITAPIMVLGATSAQYVHIASAHNITLTIFSLEWLIEAKGYLKGEAVNVHVKLDTGMSRLGVRDEHDLVKIFDYVDDNSAFKITGIYTHFATADEKDLTYFHEQYNKFQYLINKIPQKNLLIHCGNSATGLRFPDKLYNAVRLGISMYGLSPSPEIKDELPYSLKEAFSLQTKLVHVKKITKGTKVSYGATYEAEEDEWLGTIPIGYADGWLRSLRDVAVLVNGERAPLVGRICMDQCMVKLPRKYQVGERVTFIGKQGDEYIPVDEVAKHLNTINYEVTCMISTRVPRVFVKNGTVFGVDNPLL</sequence>
<dbReference type="NCBIfam" id="TIGR00492">
    <property type="entry name" value="alr"/>
    <property type="match status" value="1"/>
</dbReference>
<feature type="modified residue" description="N6-(pyridoxal phosphate)lysine" evidence="4">
    <location>
        <position position="40"/>
    </location>
</feature>
<keyword evidence="7" id="KW-1185">Reference proteome</keyword>
<dbReference type="HAMAP" id="MF_01201">
    <property type="entry name" value="Ala_racemase"/>
    <property type="match status" value="1"/>
</dbReference>
<comment type="cofactor">
    <cofactor evidence="1 4">
        <name>pyridoxal 5'-phosphate</name>
        <dbReference type="ChEBI" id="CHEBI:597326"/>
    </cofactor>
</comment>
<dbReference type="InterPro" id="IPR001608">
    <property type="entry name" value="Ala_racemase_N"/>
</dbReference>
<dbReference type="InterPro" id="IPR029066">
    <property type="entry name" value="PLP-binding_barrel"/>
</dbReference>
<dbReference type="CDD" id="cd00430">
    <property type="entry name" value="PLPDE_III_AR"/>
    <property type="match status" value="1"/>
</dbReference>
<dbReference type="SUPFAM" id="SSF50621">
    <property type="entry name" value="Alanine racemase C-terminal domain-like"/>
    <property type="match status" value="1"/>
</dbReference>
<comment type="similarity">
    <text evidence="4">Belongs to the alanine racemase family.</text>
</comment>
<dbReference type="SMART" id="SM01005">
    <property type="entry name" value="Ala_racemase_C"/>
    <property type="match status" value="1"/>
</dbReference>
<dbReference type="PRINTS" id="PR00992">
    <property type="entry name" value="ALARACEMASE"/>
</dbReference>
<evidence type="ECO:0000259" key="5">
    <source>
        <dbReference type="SMART" id="SM01005"/>
    </source>
</evidence>
<dbReference type="Proteomes" id="UP001234495">
    <property type="component" value="Unassembled WGS sequence"/>
</dbReference>
<gene>
    <name evidence="6" type="ORF">J2S19_003811</name>
</gene>
<dbReference type="SUPFAM" id="SSF51419">
    <property type="entry name" value="PLP-binding barrel"/>
    <property type="match status" value="1"/>
</dbReference>
<evidence type="ECO:0000256" key="1">
    <source>
        <dbReference type="ARBA" id="ARBA00001933"/>
    </source>
</evidence>
<dbReference type="InterPro" id="IPR011079">
    <property type="entry name" value="Ala_racemase_C"/>
</dbReference>
<proteinExistence type="inferred from homology"/>
<dbReference type="EMBL" id="JAUSUD010000021">
    <property type="protein sequence ID" value="MDQ0232500.1"/>
    <property type="molecule type" value="Genomic_DNA"/>
</dbReference>
<dbReference type="InterPro" id="IPR000821">
    <property type="entry name" value="Ala_racemase"/>
</dbReference>
<evidence type="ECO:0000313" key="7">
    <source>
        <dbReference type="Proteomes" id="UP001234495"/>
    </source>
</evidence>
<dbReference type="Pfam" id="PF00842">
    <property type="entry name" value="Ala_racemase_C"/>
    <property type="match status" value="1"/>
</dbReference>
<feature type="domain" description="Alanine racemase C-terminal" evidence="5">
    <location>
        <begin position="244"/>
        <end position="369"/>
    </location>
</feature>
<keyword evidence="3 4" id="KW-0413">Isomerase</keyword>
<evidence type="ECO:0000256" key="3">
    <source>
        <dbReference type="ARBA" id="ARBA00023235"/>
    </source>
</evidence>
<dbReference type="GO" id="GO:0008784">
    <property type="term" value="F:alanine racemase activity"/>
    <property type="evidence" value="ECO:0007669"/>
    <property type="project" value="UniProtKB-EC"/>
</dbReference>
<reference evidence="6 7" key="1">
    <citation type="submission" date="2023-07" db="EMBL/GenBank/DDBJ databases">
        <title>Genomic Encyclopedia of Type Strains, Phase IV (KMG-IV): sequencing the most valuable type-strain genomes for metagenomic binning, comparative biology and taxonomic classification.</title>
        <authorList>
            <person name="Goeker M."/>
        </authorList>
    </citation>
    <scope>NUCLEOTIDE SEQUENCE [LARGE SCALE GENOMIC DNA]</scope>
    <source>
        <strain evidence="6 7">DSM 29005</strain>
    </source>
</reference>